<dbReference type="EC" id="2.7.7.-" evidence="2"/>
<dbReference type="Pfam" id="PF04439">
    <property type="entry name" value="Adenyl_transf"/>
    <property type="match status" value="1"/>
</dbReference>
<reference evidence="1 3" key="1">
    <citation type="submission" date="2015-11" db="EMBL/GenBank/DDBJ databases">
        <title>Genomic analysis of 38 Legionella species identifies large and diverse effector repertoires.</title>
        <authorList>
            <person name="Burstein D."/>
            <person name="Amaro F."/>
            <person name="Zusman T."/>
            <person name="Lifshitz Z."/>
            <person name="Cohen O."/>
            <person name="Gilbert J.A."/>
            <person name="Pupko T."/>
            <person name="Shuman H.A."/>
            <person name="Segal G."/>
        </authorList>
    </citation>
    <scope>NUCLEOTIDE SEQUENCE [LARGE SCALE GENOMIC DNA]</scope>
    <source>
        <strain evidence="1 3">CDC#72-OH-14</strain>
    </source>
</reference>
<keyword evidence="3" id="KW-1185">Reference proteome</keyword>
<evidence type="ECO:0000313" key="2">
    <source>
        <dbReference type="EMBL" id="STX36500.1"/>
    </source>
</evidence>
<dbReference type="Gene3D" id="3.30.460.10">
    <property type="entry name" value="Beta Polymerase, domain 2"/>
    <property type="match status" value="1"/>
</dbReference>
<organism evidence="2 4">
    <name type="scientific">Legionella cincinnatiensis</name>
    <dbReference type="NCBI Taxonomy" id="28085"/>
    <lineage>
        <taxon>Bacteria</taxon>
        <taxon>Pseudomonadati</taxon>
        <taxon>Pseudomonadota</taxon>
        <taxon>Gammaproteobacteria</taxon>
        <taxon>Legionellales</taxon>
        <taxon>Legionellaceae</taxon>
        <taxon>Legionella</taxon>
    </lineage>
</organism>
<dbReference type="GO" id="GO:0016779">
    <property type="term" value="F:nucleotidyltransferase activity"/>
    <property type="evidence" value="ECO:0007669"/>
    <property type="project" value="UniProtKB-KW"/>
</dbReference>
<dbReference type="Proteomes" id="UP000054854">
    <property type="component" value="Unassembled WGS sequence"/>
</dbReference>
<dbReference type="Gene3D" id="1.20.120.330">
    <property type="entry name" value="Nucleotidyltransferases domain 2"/>
    <property type="match status" value="1"/>
</dbReference>
<protein>
    <submittedName>
        <fullName evidence="2">Aminoglycoside 6-adenylyltransferase</fullName>
        <ecNumber evidence="2">2.7.7.-</ecNumber>
    </submittedName>
</protein>
<dbReference type="EMBL" id="UGNX01000001">
    <property type="protein sequence ID" value="STX36500.1"/>
    <property type="molecule type" value="Genomic_DNA"/>
</dbReference>
<dbReference type="PIRSF" id="PIRSF000812">
    <property type="entry name" value="AAD"/>
    <property type="match status" value="1"/>
</dbReference>
<keyword evidence="2" id="KW-0548">Nucleotidyltransferase</keyword>
<dbReference type="SUPFAM" id="SSF81301">
    <property type="entry name" value="Nucleotidyltransferase"/>
    <property type="match status" value="1"/>
</dbReference>
<evidence type="ECO:0000313" key="1">
    <source>
        <dbReference type="EMBL" id="KTC86176.1"/>
    </source>
</evidence>
<evidence type="ECO:0000313" key="3">
    <source>
        <dbReference type="Proteomes" id="UP000054854"/>
    </source>
</evidence>
<dbReference type="InterPro" id="IPR007530">
    <property type="entry name" value="Aminoglycoside_adenylylTfrase"/>
</dbReference>
<dbReference type="AlphaFoldDB" id="A0A378INH5"/>
<accession>A0A378INH5</accession>
<dbReference type="RefSeq" id="WP_058464816.1">
    <property type="nucleotide sequence ID" value="NZ_CAAAHQ010000072.1"/>
</dbReference>
<dbReference type="Proteomes" id="UP000255316">
    <property type="component" value="Unassembled WGS sequence"/>
</dbReference>
<evidence type="ECO:0000313" key="4">
    <source>
        <dbReference type="Proteomes" id="UP000255316"/>
    </source>
</evidence>
<proteinExistence type="predicted"/>
<dbReference type="SUPFAM" id="SSF81631">
    <property type="entry name" value="PAP/OAS1 substrate-binding domain"/>
    <property type="match status" value="1"/>
</dbReference>
<gene>
    <name evidence="2" type="primary">aadK</name>
    <name evidence="1" type="ORF">Lcin_1636</name>
    <name evidence="2" type="ORF">NCTC12438_03133</name>
</gene>
<name>A0A378INH5_9GAMM</name>
<keyword evidence="2" id="KW-0808">Transferase</keyword>
<reference evidence="2 4" key="2">
    <citation type="submission" date="2018-06" db="EMBL/GenBank/DDBJ databases">
        <authorList>
            <consortium name="Pathogen Informatics"/>
            <person name="Doyle S."/>
        </authorList>
    </citation>
    <scope>NUCLEOTIDE SEQUENCE [LARGE SCALE GENOMIC DNA]</scope>
    <source>
        <strain evidence="2 4">NCTC12438</strain>
    </source>
</reference>
<sequence>MKNRRNEKTMLNLIVQVAKNDQRIRAVIMSGSRASPSAKKDIFQDYDIVYLVTDVVPFVEDKNWVTQFGELLIMQRPDEMDGNWPKSQDKYAYLMQFKDWNRIDLTLLHINHLKTMSRDSQSILLLDKDQLIEPFDQPSDNDYLPKQPTAKDFFDCCNEFLWVSTYVAKGLWRKQIPYTKYVSEQGVKKELIQMLIWYIGTQTGFNKTVGIYGKYIENHLEPNLWQAFLQTYVDADFKNMWTSLFKMCELFYDLAIKVSNYFGFSFNQEEFESVVAYLHEVKNNVYQHEISLNCKK</sequence>
<dbReference type="EMBL" id="LNXX01000027">
    <property type="protein sequence ID" value="KTC86176.1"/>
    <property type="molecule type" value="Genomic_DNA"/>
</dbReference>
<dbReference type="OrthoDB" id="9776406at2"/>
<dbReference type="InterPro" id="IPR043519">
    <property type="entry name" value="NT_sf"/>
</dbReference>